<reference evidence="8" key="1">
    <citation type="submission" date="2023-05" db="EMBL/GenBank/DDBJ databases">
        <title>Complete genome sequence of Agrobacterium larrymoorei CFBP5477.</title>
        <authorList>
            <person name="Yen H.-C."/>
            <person name="Chou L."/>
            <person name="Lin Y.-C."/>
            <person name="Lai E.-M."/>
            <person name="Kuo C.-H."/>
        </authorList>
    </citation>
    <scope>NUCLEOTIDE SEQUENCE</scope>
    <source>
        <strain evidence="8">CFBP5477</strain>
    </source>
</reference>
<proteinExistence type="inferred from homology"/>
<sequence length="104" mass="10600">MSSMGNGKSVLFLAAALSFAAATPSFALSVINPAYAGQAGADEASNTSVSAFSNGGATTGTGSVVLTADEIQHIRWCAERYTSYHASDNTYASPAGARVECRSK</sequence>
<feature type="chain" id="PRO_5042184801" description="Lectin-like protein BA14k" evidence="7">
    <location>
        <begin position="28"/>
        <end position="104"/>
    </location>
</feature>
<dbReference type="GO" id="GO:0030246">
    <property type="term" value="F:carbohydrate binding"/>
    <property type="evidence" value="ECO:0007669"/>
    <property type="project" value="UniProtKB-KW"/>
</dbReference>
<keyword evidence="7" id="KW-0732">Signal</keyword>
<feature type="signal peptide" evidence="7">
    <location>
        <begin position="1"/>
        <end position="27"/>
    </location>
</feature>
<evidence type="ECO:0000256" key="3">
    <source>
        <dbReference type="ARBA" id="ARBA00020552"/>
    </source>
</evidence>
<organism evidence="8 9">
    <name type="scientific">Agrobacterium larrymoorei</name>
    <dbReference type="NCBI Taxonomy" id="160699"/>
    <lineage>
        <taxon>Bacteria</taxon>
        <taxon>Pseudomonadati</taxon>
        <taxon>Pseudomonadota</taxon>
        <taxon>Alphaproteobacteria</taxon>
        <taxon>Hyphomicrobiales</taxon>
        <taxon>Rhizobiaceae</taxon>
        <taxon>Rhizobium/Agrobacterium group</taxon>
        <taxon>Agrobacterium</taxon>
    </lineage>
</organism>
<dbReference type="Pfam" id="PF07886">
    <property type="entry name" value="BA14K"/>
    <property type="match status" value="1"/>
</dbReference>
<comment type="subcellular location">
    <subcellularLocation>
        <location evidence="1">Membrane</location>
        <topology evidence="1">Single-pass membrane protein</topology>
    </subcellularLocation>
</comment>
<protein>
    <recommendedName>
        <fullName evidence="3">Lectin-like protein BA14k</fullName>
    </recommendedName>
</protein>
<comment type="function">
    <text evidence="6">Has immunoglobulin-binding and hemagglutination properties, and can bind to mannose. Essential for virulence. May be involved in LPS biosynthesis or polysaccharide transport.</text>
</comment>
<gene>
    <name evidence="8" type="ORF">CFBP5477_015575</name>
</gene>
<dbReference type="GO" id="GO:0016020">
    <property type="term" value="C:membrane"/>
    <property type="evidence" value="ECO:0007669"/>
    <property type="project" value="UniProtKB-SubCell"/>
</dbReference>
<dbReference type="AlphaFoldDB" id="A0AAF0HE29"/>
<evidence type="ECO:0000256" key="7">
    <source>
        <dbReference type="SAM" id="SignalP"/>
    </source>
</evidence>
<accession>A0AAF0HE29</accession>
<keyword evidence="5" id="KW-0430">Lectin</keyword>
<evidence type="ECO:0000256" key="2">
    <source>
        <dbReference type="ARBA" id="ARBA00010270"/>
    </source>
</evidence>
<evidence type="ECO:0000256" key="5">
    <source>
        <dbReference type="ARBA" id="ARBA00022734"/>
    </source>
</evidence>
<keyword evidence="4" id="KW-1003">Cell membrane</keyword>
<dbReference type="Proteomes" id="UP000298664">
    <property type="component" value="Chromosome Linear"/>
</dbReference>
<name>A0AAF0HE29_9HYPH</name>
<evidence type="ECO:0000313" key="9">
    <source>
        <dbReference type="Proteomes" id="UP000298664"/>
    </source>
</evidence>
<dbReference type="EMBL" id="CP124734">
    <property type="protein sequence ID" value="WHA42693.1"/>
    <property type="molecule type" value="Genomic_DNA"/>
</dbReference>
<keyword evidence="4" id="KW-0472">Membrane</keyword>
<dbReference type="RefSeq" id="WP_234882924.1">
    <property type="nucleotide sequence ID" value="NZ_CP124734.1"/>
</dbReference>
<evidence type="ECO:0000313" key="8">
    <source>
        <dbReference type="EMBL" id="WHA42693.1"/>
    </source>
</evidence>
<evidence type="ECO:0000256" key="4">
    <source>
        <dbReference type="ARBA" id="ARBA00022475"/>
    </source>
</evidence>
<evidence type="ECO:0000256" key="6">
    <source>
        <dbReference type="ARBA" id="ARBA00025321"/>
    </source>
</evidence>
<dbReference type="InterPro" id="IPR012413">
    <property type="entry name" value="BA14K"/>
</dbReference>
<evidence type="ECO:0000256" key="1">
    <source>
        <dbReference type="ARBA" id="ARBA00004167"/>
    </source>
</evidence>
<comment type="similarity">
    <text evidence="2">Belongs to the BA14k family.</text>
</comment>